<keyword evidence="1" id="KW-0808">Transferase</keyword>
<dbReference type="RefSeq" id="WP_119479528.1">
    <property type="nucleotide sequence ID" value="NZ_QXML01000015.1"/>
</dbReference>
<comment type="caution">
    <text evidence="1">The sequence shown here is derived from an EMBL/GenBank/DDBJ whole genome shotgun (WGS) entry which is preliminary data.</text>
</comment>
<dbReference type="SUPFAM" id="SSF53448">
    <property type="entry name" value="Nucleotide-diphospho-sugar transferases"/>
    <property type="match status" value="1"/>
</dbReference>
<name>A0A418PLZ0_9BACT</name>
<dbReference type="InterPro" id="IPR029044">
    <property type="entry name" value="Nucleotide-diphossugar_trans"/>
</dbReference>
<reference evidence="1 2" key="1">
    <citation type="submission" date="2018-09" db="EMBL/GenBank/DDBJ databases">
        <authorList>
            <person name="Wang X."/>
            <person name="Du Z."/>
        </authorList>
    </citation>
    <scope>NUCLEOTIDE SEQUENCE [LARGE SCALE GENOMIC DNA]</scope>
    <source>
        <strain evidence="1 2">N3</strain>
    </source>
</reference>
<proteinExistence type="predicted"/>
<dbReference type="GO" id="GO:0008781">
    <property type="term" value="F:N-acylneuraminate cytidylyltransferase activity"/>
    <property type="evidence" value="ECO:0007669"/>
    <property type="project" value="TreeGrafter"/>
</dbReference>
<protein>
    <submittedName>
        <fullName evidence="1">Acylneuraminate cytidylyltransferase family protein</fullName>
    </submittedName>
</protein>
<keyword evidence="1" id="KW-0548">Nucleotidyltransferase</keyword>
<dbReference type="PANTHER" id="PTHR21485:SF6">
    <property type="entry name" value="N-ACYLNEURAMINATE CYTIDYLYLTRANSFERASE-RELATED"/>
    <property type="match status" value="1"/>
</dbReference>
<dbReference type="OrthoDB" id="9805604at2"/>
<dbReference type="CDD" id="cd02513">
    <property type="entry name" value="CMP-NeuAc_Synthase"/>
    <property type="match status" value="1"/>
</dbReference>
<organism evidence="1 2">
    <name type="scientific">Algoriphagus lacus</name>
    <dbReference type="NCBI Taxonomy" id="2056311"/>
    <lineage>
        <taxon>Bacteria</taxon>
        <taxon>Pseudomonadati</taxon>
        <taxon>Bacteroidota</taxon>
        <taxon>Cytophagia</taxon>
        <taxon>Cytophagales</taxon>
        <taxon>Cyclobacteriaceae</taxon>
        <taxon>Algoriphagus</taxon>
    </lineage>
</organism>
<evidence type="ECO:0000313" key="2">
    <source>
        <dbReference type="Proteomes" id="UP000283522"/>
    </source>
</evidence>
<sequence>MNYQVVIPARGGSKRLKGKNIIELGGIPLIAHSILYAKKSLPNLQIFVNTDDEEIAKVAKAFGAEITYRPLALGSDTTSSVEVLQHQLQWFEENQIQCDALILLQATNPLRPNWLLEKAILSFEGSGRQSLAGFSALNKKYGQIDSDHFFHPENYEPGQRMQDLVPRYYENGLIYITLADSIRGGQIITSDVFPLVVDHITATVDIDEPQDLAYAQYILENHKENE</sequence>
<dbReference type="InterPro" id="IPR003329">
    <property type="entry name" value="Cytidylyl_trans"/>
</dbReference>
<dbReference type="Gene3D" id="3.90.550.10">
    <property type="entry name" value="Spore Coat Polysaccharide Biosynthesis Protein SpsA, Chain A"/>
    <property type="match status" value="1"/>
</dbReference>
<keyword evidence="2" id="KW-1185">Reference proteome</keyword>
<dbReference type="PANTHER" id="PTHR21485">
    <property type="entry name" value="HAD SUPERFAMILY MEMBERS CMAS AND KDSC"/>
    <property type="match status" value="1"/>
</dbReference>
<gene>
    <name evidence="1" type="ORF">D0X99_19370</name>
</gene>
<evidence type="ECO:0000313" key="1">
    <source>
        <dbReference type="EMBL" id="RIW12244.1"/>
    </source>
</evidence>
<dbReference type="Pfam" id="PF02348">
    <property type="entry name" value="CTP_transf_3"/>
    <property type="match status" value="1"/>
</dbReference>
<dbReference type="Proteomes" id="UP000283522">
    <property type="component" value="Unassembled WGS sequence"/>
</dbReference>
<dbReference type="InterPro" id="IPR050793">
    <property type="entry name" value="CMP-NeuNAc_synthase"/>
</dbReference>
<accession>A0A418PLZ0</accession>
<dbReference type="EMBL" id="QXML01000015">
    <property type="protein sequence ID" value="RIW12244.1"/>
    <property type="molecule type" value="Genomic_DNA"/>
</dbReference>
<dbReference type="AlphaFoldDB" id="A0A418PLZ0"/>